<dbReference type="CDD" id="cd22961">
    <property type="entry name" value="DD_TEX55-like"/>
    <property type="match status" value="1"/>
</dbReference>
<dbReference type="Gene3D" id="2.130.10.10">
    <property type="entry name" value="YVTN repeat-like/Quinoprotein amine dehydrogenase"/>
    <property type="match status" value="2"/>
</dbReference>
<dbReference type="InterPro" id="IPR015943">
    <property type="entry name" value="WD40/YVTN_repeat-like_dom_sf"/>
</dbReference>
<sequence length="613" mass="66142">MELTILDYLGLPEGSILSVRSGPTRRQSPLPCSAPFRLPPGPWPLRIDVLGLLGKSSSHIALTSGENGLCRLPLEGKDGRSMSVTFQICAEGGPRPKTSPTLSRREADVVPVKKRDAEADARAYLDTHRLHEFMHGLFELLLRERPEDPYSFMATRFRQAAAMEAQTANEGAGTPSVGLKVSRSSVSTAPTSAASLSLSSTTRESALATTTASFGEVPEGAFKVLVRSMRGRSVAKLVVLPGEKVGSIKQRLHAAMAAPVASLQLLWLGEMLPNDSTLEDWFVEPGLVVLNVVPSHKEPKIRHVLSGASEGGIRLWDSTNAEKVQDMTPPAQSAILAMAANWERMRVVCTTSDGRMQLWDLSEGICLNSVVAHQDEAGCVDVDWATEQALTGCVAGAAKLWCLKTFRCLKVLPSESAVDSFSVDWPARRACGGLRSGAVRLWDLDAAQVLGDFLEGVDAAKESGTAVSGTVVDCSGRRALSGFEDGHLAYWHFDGKGAVEAQAGDSRRKSAKVFLAHYSALRSLVAQWRATDSRALVGSDDGSLSLWRIDSAECLARFARHIGFVWAVHADWARDRAVSGAFDGCLKLWDLRTGECLRTIQGHSRPIRSICCG</sequence>
<gene>
    <name evidence="5" type="primary">sconB</name>
    <name evidence="5" type="ORF">SNAT2548_LOCUS32692</name>
</gene>
<dbReference type="InterPro" id="IPR001680">
    <property type="entry name" value="WD40_rpt"/>
</dbReference>
<organism evidence="5 6">
    <name type="scientific">Symbiodinium natans</name>
    <dbReference type="NCBI Taxonomy" id="878477"/>
    <lineage>
        <taxon>Eukaryota</taxon>
        <taxon>Sar</taxon>
        <taxon>Alveolata</taxon>
        <taxon>Dinophyceae</taxon>
        <taxon>Suessiales</taxon>
        <taxon>Symbiodiniaceae</taxon>
        <taxon>Symbiodinium</taxon>
    </lineage>
</organism>
<dbReference type="PROSITE" id="PS50053">
    <property type="entry name" value="UBIQUITIN_2"/>
    <property type="match status" value="1"/>
</dbReference>
<proteinExistence type="predicted"/>
<keyword evidence="1 3" id="KW-0853">WD repeat</keyword>
<dbReference type="Proteomes" id="UP000604046">
    <property type="component" value="Unassembled WGS sequence"/>
</dbReference>
<feature type="repeat" description="WD" evidence="3">
    <location>
        <begin position="558"/>
        <end position="599"/>
    </location>
</feature>
<dbReference type="InterPro" id="IPR019775">
    <property type="entry name" value="WD40_repeat_CS"/>
</dbReference>
<keyword evidence="6" id="KW-1185">Reference proteome</keyword>
<dbReference type="InterPro" id="IPR000626">
    <property type="entry name" value="Ubiquitin-like_dom"/>
</dbReference>
<evidence type="ECO:0000313" key="5">
    <source>
        <dbReference type="EMBL" id="CAE7573431.1"/>
    </source>
</evidence>
<dbReference type="InterPro" id="IPR036322">
    <property type="entry name" value="WD40_repeat_dom_sf"/>
</dbReference>
<evidence type="ECO:0000313" key="6">
    <source>
        <dbReference type="Proteomes" id="UP000604046"/>
    </source>
</evidence>
<evidence type="ECO:0000256" key="1">
    <source>
        <dbReference type="ARBA" id="ARBA00022574"/>
    </source>
</evidence>
<dbReference type="CDD" id="cd17039">
    <property type="entry name" value="Ubl_ubiquitin_like"/>
    <property type="match status" value="1"/>
</dbReference>
<feature type="domain" description="Ubiquitin-like" evidence="4">
    <location>
        <begin position="222"/>
        <end position="293"/>
    </location>
</feature>
<comment type="caution">
    <text evidence="5">The sequence shown here is derived from an EMBL/GenBank/DDBJ whole genome shotgun (WGS) entry which is preliminary data.</text>
</comment>
<reference evidence="5" key="1">
    <citation type="submission" date="2021-02" db="EMBL/GenBank/DDBJ databases">
        <authorList>
            <person name="Dougan E. K."/>
            <person name="Rhodes N."/>
            <person name="Thang M."/>
            <person name="Chan C."/>
        </authorList>
    </citation>
    <scope>NUCLEOTIDE SEQUENCE</scope>
</reference>
<dbReference type="OrthoDB" id="10251741at2759"/>
<dbReference type="EMBL" id="CAJNDS010002723">
    <property type="protein sequence ID" value="CAE7573431.1"/>
    <property type="molecule type" value="Genomic_DNA"/>
</dbReference>
<protein>
    <submittedName>
        <fullName evidence="5">SconB protein</fullName>
    </submittedName>
</protein>
<dbReference type="PROSITE" id="PS00678">
    <property type="entry name" value="WD_REPEATS_1"/>
    <property type="match status" value="1"/>
</dbReference>
<dbReference type="SMART" id="SM00320">
    <property type="entry name" value="WD40"/>
    <property type="match status" value="6"/>
</dbReference>
<dbReference type="AlphaFoldDB" id="A0A812UJJ8"/>
<dbReference type="SUPFAM" id="SSF47391">
    <property type="entry name" value="Dimerization-anchoring domain of cAMP-dependent PK regulatory subunit"/>
    <property type="match status" value="1"/>
</dbReference>
<evidence type="ECO:0000256" key="2">
    <source>
        <dbReference type="ARBA" id="ARBA00022737"/>
    </source>
</evidence>
<dbReference type="SUPFAM" id="SSF54236">
    <property type="entry name" value="Ubiquitin-like"/>
    <property type="match status" value="1"/>
</dbReference>
<accession>A0A812UJJ8</accession>
<dbReference type="SUPFAM" id="SSF50978">
    <property type="entry name" value="WD40 repeat-like"/>
    <property type="match status" value="1"/>
</dbReference>
<name>A0A812UJJ8_9DINO</name>
<dbReference type="PANTHER" id="PTHR22847">
    <property type="entry name" value="WD40 REPEAT PROTEIN"/>
    <property type="match status" value="1"/>
</dbReference>
<dbReference type="InterPro" id="IPR029071">
    <property type="entry name" value="Ubiquitin-like_domsf"/>
</dbReference>
<dbReference type="PANTHER" id="PTHR22847:SF637">
    <property type="entry name" value="WD REPEAT DOMAIN 5B"/>
    <property type="match status" value="1"/>
</dbReference>
<dbReference type="GO" id="GO:1990234">
    <property type="term" value="C:transferase complex"/>
    <property type="evidence" value="ECO:0007669"/>
    <property type="project" value="UniProtKB-ARBA"/>
</dbReference>
<keyword evidence="2" id="KW-0677">Repeat</keyword>
<evidence type="ECO:0000259" key="4">
    <source>
        <dbReference type="PROSITE" id="PS50053"/>
    </source>
</evidence>
<dbReference type="PROSITE" id="PS50082">
    <property type="entry name" value="WD_REPEATS_2"/>
    <property type="match status" value="1"/>
</dbReference>
<dbReference type="Pfam" id="PF00400">
    <property type="entry name" value="WD40"/>
    <property type="match status" value="1"/>
</dbReference>
<evidence type="ECO:0000256" key="3">
    <source>
        <dbReference type="PROSITE-ProRule" id="PRU00221"/>
    </source>
</evidence>